<dbReference type="InterPro" id="IPR007280">
    <property type="entry name" value="Peptidase_C_arc/bac"/>
</dbReference>
<dbReference type="PANTHER" id="PTHR46130">
    <property type="entry name" value="LAMGL DOMAIN-CONTAINING PROTEIN"/>
    <property type="match status" value="1"/>
</dbReference>
<accession>A0ABX9K7I0</accession>
<evidence type="ECO:0000259" key="5">
    <source>
        <dbReference type="Pfam" id="PF04151"/>
    </source>
</evidence>
<feature type="chain" id="PRO_5047467745" evidence="4">
    <location>
        <begin position="22"/>
        <end position="772"/>
    </location>
</feature>
<evidence type="ECO:0000256" key="4">
    <source>
        <dbReference type="SAM" id="SignalP"/>
    </source>
</evidence>
<dbReference type="NCBIfam" id="TIGR02232">
    <property type="entry name" value="myxo_disulf_rpt"/>
    <property type="match status" value="3"/>
</dbReference>
<keyword evidence="3" id="KW-1015">Disulfide bond</keyword>
<sequence>MIRVERLLAGALAVAALCALAACTTPPPEEECSADLQTDAQNCGACGNACAAGSTCQAGRCEPAAVNCASGQALCSGACKVLQSDTQNCGACGNVCPAGDTCSAGRCVTPLVCGDGRLGGAEHCDDGNTTSTDGCSASCGVEPGFTCWGEPSRCEFTEVEPNDTPETASAAGLARWMRGSIRTSTDVDVYRITLNSTVDLRLDTFDGSGMERCNDLDTVVELLGADGVLIASDDDSGLNGCSSVDPAHDQGARSLAPGIYYVRVSSYSSSIPAYVLRLQYPALCGNGQREGSEMCDDGNLSNTDACGAYCRPTGTPETEPNDSAATSNGLFTLPMTVKGAIGSGSDQDVFRFTIPATADVRLELFDGSGRASCADIDTLLELVAPDATTSLATNDDGGLELCSALLPQAEPNARRLAPGTYYARVTSYGDVIPGYILMARFEALCGDGRVSGSEECDGTAGCSATCERIPFCGDGLLDYPEFCDDSNTANGDGCSNVCKGEGLQSEVEPNNTRADASARAGEATPVLINGSKRLSGAFPRSDDVDLYRMDVSAPSLVRFDTFHGGFNRCDSGLGTELRLMDSTGVTLVSDTVSGMGNCSALASYLQPGIYYVQTKAWDYYGPEAYALDAVFQSSAGSEAEPNNTPAAANSVSGVDFFVAGSLATGTDEDYYRLTVPAGASIRAEIVEGGTQSCDGLELDSELSLFDASGELLSANDDAGRGYCSRIDGRGESPDNWGASELTAGTYYLRVRAAPRAEDSATVFSYRLSVTLR</sequence>
<dbReference type="InterPro" id="IPR011936">
    <property type="entry name" value="Myxo_disulph_rpt"/>
</dbReference>
<dbReference type="RefSeq" id="WP_053066487.1">
    <property type="nucleotide sequence ID" value="NZ_CP011509.1"/>
</dbReference>
<dbReference type="NCBIfam" id="NF038127">
    <property type="entry name" value="FDP_fam"/>
    <property type="match status" value="1"/>
</dbReference>
<gene>
    <name evidence="6" type="ORF">ATI61_103757</name>
</gene>
<evidence type="ECO:0000313" key="7">
    <source>
        <dbReference type="Proteomes" id="UP000256345"/>
    </source>
</evidence>
<dbReference type="EMBL" id="QUMU01000003">
    <property type="protein sequence ID" value="REG34846.1"/>
    <property type="molecule type" value="Genomic_DNA"/>
</dbReference>
<dbReference type="Pfam" id="PF13948">
    <property type="entry name" value="DUF4215"/>
    <property type="match status" value="2"/>
</dbReference>
<evidence type="ECO:0000313" key="6">
    <source>
        <dbReference type="EMBL" id="REG34846.1"/>
    </source>
</evidence>
<dbReference type="PROSITE" id="PS51257">
    <property type="entry name" value="PROKAR_LIPOPROTEIN"/>
    <property type="match status" value="1"/>
</dbReference>
<dbReference type="InterPro" id="IPR043543">
    <property type="entry name" value="PAPPA/PAPPA2"/>
</dbReference>
<keyword evidence="7" id="KW-1185">Reference proteome</keyword>
<organism evidence="6 7">
    <name type="scientific">Archangium gephyra</name>
    <dbReference type="NCBI Taxonomy" id="48"/>
    <lineage>
        <taxon>Bacteria</taxon>
        <taxon>Pseudomonadati</taxon>
        <taxon>Myxococcota</taxon>
        <taxon>Myxococcia</taxon>
        <taxon>Myxococcales</taxon>
        <taxon>Cystobacterineae</taxon>
        <taxon>Archangiaceae</taxon>
        <taxon>Archangium</taxon>
    </lineage>
</organism>
<reference evidence="6 7" key="1">
    <citation type="submission" date="2018-08" db="EMBL/GenBank/DDBJ databases">
        <title>Genomic Encyclopedia of Archaeal and Bacterial Type Strains, Phase II (KMG-II): from individual species to whole genera.</title>
        <authorList>
            <person name="Goeker M."/>
        </authorList>
    </citation>
    <scope>NUCLEOTIDE SEQUENCE [LARGE SCALE GENOMIC DNA]</scope>
    <source>
        <strain evidence="6 7">DSM 2261</strain>
    </source>
</reference>
<keyword evidence="1 4" id="KW-0732">Signal</keyword>
<feature type="signal peptide" evidence="4">
    <location>
        <begin position="1"/>
        <end position="21"/>
    </location>
</feature>
<dbReference type="SUPFAM" id="SSF89260">
    <property type="entry name" value="Collagen-binding domain"/>
    <property type="match status" value="4"/>
</dbReference>
<evidence type="ECO:0000256" key="2">
    <source>
        <dbReference type="ARBA" id="ARBA00022737"/>
    </source>
</evidence>
<dbReference type="Proteomes" id="UP000256345">
    <property type="component" value="Unassembled WGS sequence"/>
</dbReference>
<dbReference type="PANTHER" id="PTHR46130:SF3">
    <property type="entry name" value="CHROMOSOME UNDETERMINED SCAFFOLD_33, WHOLE GENOME SHOTGUN SEQUENCE"/>
    <property type="match status" value="1"/>
</dbReference>
<protein>
    <submittedName>
        <fullName evidence="6">Cysteine-rich repeat protein</fullName>
    </submittedName>
</protein>
<dbReference type="Pfam" id="PF04151">
    <property type="entry name" value="PPC"/>
    <property type="match status" value="1"/>
</dbReference>
<feature type="domain" description="Peptidase C-terminal archaeal/bacterial" evidence="5">
    <location>
        <begin position="667"/>
        <end position="752"/>
    </location>
</feature>
<proteinExistence type="predicted"/>
<keyword evidence="2" id="KW-0677">Repeat</keyword>
<comment type="caution">
    <text evidence="6">The sequence shown here is derived from an EMBL/GenBank/DDBJ whole genome shotgun (WGS) entry which is preliminary data.</text>
</comment>
<evidence type="ECO:0000256" key="3">
    <source>
        <dbReference type="ARBA" id="ARBA00023157"/>
    </source>
</evidence>
<name>A0ABX9K7I0_9BACT</name>
<evidence type="ECO:0000256" key="1">
    <source>
        <dbReference type="ARBA" id="ARBA00022729"/>
    </source>
</evidence>
<dbReference type="Gene3D" id="2.60.120.380">
    <property type="match status" value="4"/>
</dbReference>